<feature type="region of interest" description="Disordered" evidence="1">
    <location>
        <begin position="1"/>
        <end position="136"/>
    </location>
</feature>
<feature type="compositionally biased region" description="Polar residues" evidence="1">
    <location>
        <begin position="416"/>
        <end position="431"/>
    </location>
</feature>
<comment type="caution">
    <text evidence="2">The sequence shown here is derived from an EMBL/GenBank/DDBJ whole genome shotgun (WGS) entry which is preliminary data.</text>
</comment>
<gene>
    <name evidence="2" type="ORF">Pcinc_035500</name>
</gene>
<feature type="compositionally biased region" description="Polar residues" evidence="1">
    <location>
        <begin position="201"/>
        <end position="213"/>
    </location>
</feature>
<feature type="region of interest" description="Disordered" evidence="1">
    <location>
        <begin position="168"/>
        <end position="431"/>
    </location>
</feature>
<dbReference type="Proteomes" id="UP001286313">
    <property type="component" value="Unassembled WGS sequence"/>
</dbReference>
<dbReference type="EMBL" id="JAWQEG010005352">
    <property type="protein sequence ID" value="KAK3858305.1"/>
    <property type="molecule type" value="Genomic_DNA"/>
</dbReference>
<feature type="compositionally biased region" description="Basic and acidic residues" evidence="1">
    <location>
        <begin position="276"/>
        <end position="303"/>
    </location>
</feature>
<evidence type="ECO:0000256" key="1">
    <source>
        <dbReference type="SAM" id="MobiDB-lite"/>
    </source>
</evidence>
<evidence type="ECO:0000313" key="3">
    <source>
        <dbReference type="Proteomes" id="UP001286313"/>
    </source>
</evidence>
<name>A0AAE1BWU6_PETCI</name>
<feature type="compositionally biased region" description="Polar residues" evidence="1">
    <location>
        <begin position="54"/>
        <end position="89"/>
    </location>
</feature>
<accession>A0AAE1BWU6</accession>
<feature type="compositionally biased region" description="Low complexity" evidence="1">
    <location>
        <begin position="106"/>
        <end position="116"/>
    </location>
</feature>
<feature type="compositionally biased region" description="Polar residues" evidence="1">
    <location>
        <begin position="382"/>
        <end position="401"/>
    </location>
</feature>
<reference evidence="2" key="1">
    <citation type="submission" date="2023-10" db="EMBL/GenBank/DDBJ databases">
        <title>Genome assemblies of two species of porcelain crab, Petrolisthes cinctipes and Petrolisthes manimaculis (Anomura: Porcellanidae).</title>
        <authorList>
            <person name="Angst P."/>
        </authorList>
    </citation>
    <scope>NUCLEOTIDE SEQUENCE</scope>
    <source>
        <strain evidence="2">PB745_01</strain>
        <tissue evidence="2">Gill</tissue>
    </source>
</reference>
<feature type="compositionally biased region" description="Low complexity" evidence="1">
    <location>
        <begin position="229"/>
        <end position="246"/>
    </location>
</feature>
<keyword evidence="3" id="KW-1185">Reference proteome</keyword>
<protein>
    <submittedName>
        <fullName evidence="2">Uncharacterized protein</fullName>
    </submittedName>
</protein>
<organism evidence="2 3">
    <name type="scientific">Petrolisthes cinctipes</name>
    <name type="common">Flat porcelain crab</name>
    <dbReference type="NCBI Taxonomy" id="88211"/>
    <lineage>
        <taxon>Eukaryota</taxon>
        <taxon>Metazoa</taxon>
        <taxon>Ecdysozoa</taxon>
        <taxon>Arthropoda</taxon>
        <taxon>Crustacea</taxon>
        <taxon>Multicrustacea</taxon>
        <taxon>Malacostraca</taxon>
        <taxon>Eumalacostraca</taxon>
        <taxon>Eucarida</taxon>
        <taxon>Decapoda</taxon>
        <taxon>Pleocyemata</taxon>
        <taxon>Anomura</taxon>
        <taxon>Galatheoidea</taxon>
        <taxon>Porcellanidae</taxon>
        <taxon>Petrolisthes</taxon>
    </lineage>
</organism>
<feature type="compositionally biased region" description="Low complexity" evidence="1">
    <location>
        <begin position="329"/>
        <end position="359"/>
    </location>
</feature>
<sequence length="501" mass="53392">MRCAGVPDRSVLSSSSSSRAATPEGQLINSRRLKTPTGSWEDLLTGRRPGSRKGSASSCKIDSPGNSKLNASRSNTSGSFKLDTQTQLPRKSLSDSVGGILKLETPSSSPSRMSSPGEAAGGGKETVGNLRRDTSVRSKLQVPITLRRNSCGSVGENSGLEVPTGIILHHSRRSSMGSFTLSPPRHSRRASDGSCKMHGSPNRSPSLQHSPNRNLRREASGGPADMVRKSPLGSSKSSSGSYKQGKVPPEVPPRDVPATLKLDAPRRSPSGNFPRELSRSLKVEAQKKSPSDTFHRETSRSLKVETPSRSPSTAFQPDVRGLKLETRKSPSGSFKSPSGSFKSPSGSFKSPSGSFRSPSELFALEAPRKGSSGSFKLETPRKGSSGSFKLGTPRQSPSGSSLRGMEECTCPRRGSSESQTVMRRESQGSFKVNTEGAVLQYSPGSGQTETIGNFKIDSSTEGHLVVTQLAASPSRQPGSRPDKLRIVCPLDSKIRIELKMD</sequence>
<dbReference type="AlphaFoldDB" id="A0AAE1BWU6"/>
<proteinExistence type="predicted"/>
<evidence type="ECO:0000313" key="2">
    <source>
        <dbReference type="EMBL" id="KAK3858305.1"/>
    </source>
</evidence>